<evidence type="ECO:0000256" key="2">
    <source>
        <dbReference type="ARBA" id="ARBA00007193"/>
    </source>
</evidence>
<comment type="subcellular location">
    <subcellularLocation>
        <location evidence="1">Membrane</location>
        <topology evidence="1">Multi-pass membrane protein</topology>
    </subcellularLocation>
</comment>
<evidence type="ECO:0000256" key="11">
    <source>
        <dbReference type="ARBA" id="ARBA00023303"/>
    </source>
</evidence>
<dbReference type="Gene3D" id="1.10.287.770">
    <property type="entry name" value="YojJ-like"/>
    <property type="match status" value="1"/>
</dbReference>
<dbReference type="PANTHER" id="PTHR11690:SF243">
    <property type="entry name" value="PICKPOCKET 12-RELATED"/>
    <property type="match status" value="1"/>
</dbReference>
<evidence type="ECO:0000313" key="15">
    <source>
        <dbReference type="RefSeq" id="XP_016927393.4"/>
    </source>
</evidence>
<dbReference type="Pfam" id="PF00858">
    <property type="entry name" value="ASC"/>
    <property type="match status" value="1"/>
</dbReference>
<keyword evidence="4 12" id="KW-0894">Sodium channel</keyword>
<dbReference type="GeneID" id="108008114"/>
<evidence type="ECO:0000256" key="1">
    <source>
        <dbReference type="ARBA" id="ARBA00004141"/>
    </source>
</evidence>
<evidence type="ECO:0000256" key="13">
    <source>
        <dbReference type="SAM" id="Phobius"/>
    </source>
</evidence>
<reference evidence="15" key="1">
    <citation type="submission" date="2025-08" db="UniProtKB">
        <authorList>
            <consortium name="RefSeq"/>
        </authorList>
    </citation>
    <scope>IDENTIFICATION</scope>
</reference>
<evidence type="ECO:0000256" key="8">
    <source>
        <dbReference type="ARBA" id="ARBA00023065"/>
    </source>
</evidence>
<keyword evidence="3 12" id="KW-0813">Transport</keyword>
<evidence type="ECO:0000256" key="12">
    <source>
        <dbReference type="RuleBase" id="RU000679"/>
    </source>
</evidence>
<dbReference type="AlphaFoldDB" id="A0AB39Z2E1"/>
<sequence>MERSVSTRSNRQGSSVFLLKSFGRSLRQFLTQTSLHGLKFVGDSNLNSWERSFFFGSFVTALIITVHLISNIYVKWNSTPVIIGISPQATSILKVPFPAVTICNMNQVQRSLVANYREGSNESTLLKLLCESDSWQSNEFNEELDGLTFAGNNLRISDFVSNHSQSCERMLLFCRFSAVERNCSHLFQQILTDEGLCCAFNFQPPEFLYKPFANNPRNLTNPDGFENVQWDPEAGYPEKLPPKFYPAASSGTGITLGFTAVLDAEMSEYYCSSTNGPGFKVYFHNPVEVPMVKEAGLITALGYETNYRIEMVRAEAVPAIRSISRDGRQCLFNDEKELIFYKLYTRLNCENECLAAYLYDTCSCIPFDYPQIYSNASTCSMLDTFCVRRAQRAENRPSWVQCRQQCLPSCFDLNYLASGFAFPLASENFQLANALVERINKSYLSENIAVINVYFRESVYYGNTKNAYVGLTEFLSNVGGVMGLFMGFSVISLAEILYFLILKPLAELFVWKRSSHVDLDKSLKHNAFAIEQPNTSNNPTLWHTRELYPKGISLEGFERGRKMKVSKLINNSLKH</sequence>
<dbReference type="Proteomes" id="UP001652628">
    <property type="component" value="Chromosome 2R"/>
</dbReference>
<evidence type="ECO:0000256" key="9">
    <source>
        <dbReference type="ARBA" id="ARBA00023136"/>
    </source>
</evidence>
<organism evidence="14 15">
    <name type="scientific">Drosophila suzukii</name>
    <name type="common">Spotted-wing drosophila fruit fly</name>
    <dbReference type="NCBI Taxonomy" id="28584"/>
    <lineage>
        <taxon>Eukaryota</taxon>
        <taxon>Metazoa</taxon>
        <taxon>Ecdysozoa</taxon>
        <taxon>Arthropoda</taxon>
        <taxon>Hexapoda</taxon>
        <taxon>Insecta</taxon>
        <taxon>Pterygota</taxon>
        <taxon>Neoptera</taxon>
        <taxon>Endopterygota</taxon>
        <taxon>Diptera</taxon>
        <taxon>Brachycera</taxon>
        <taxon>Muscomorpha</taxon>
        <taxon>Ephydroidea</taxon>
        <taxon>Drosophilidae</taxon>
        <taxon>Drosophila</taxon>
        <taxon>Sophophora</taxon>
    </lineage>
</organism>
<keyword evidence="9 13" id="KW-0472">Membrane</keyword>
<keyword evidence="6 13" id="KW-1133">Transmembrane helix</keyword>
<evidence type="ECO:0000256" key="7">
    <source>
        <dbReference type="ARBA" id="ARBA00023053"/>
    </source>
</evidence>
<accession>A0AB39Z2E1</accession>
<keyword evidence="14" id="KW-1185">Reference proteome</keyword>
<dbReference type="Gene3D" id="1.10.287.820">
    <property type="entry name" value="Acid-sensing ion channel domain"/>
    <property type="match status" value="1"/>
</dbReference>
<evidence type="ECO:0000313" key="14">
    <source>
        <dbReference type="Proteomes" id="UP001652628"/>
    </source>
</evidence>
<evidence type="ECO:0000256" key="3">
    <source>
        <dbReference type="ARBA" id="ARBA00022448"/>
    </source>
</evidence>
<evidence type="ECO:0000256" key="10">
    <source>
        <dbReference type="ARBA" id="ARBA00023201"/>
    </source>
</evidence>
<feature type="transmembrane region" description="Helical" evidence="13">
    <location>
        <begin position="481"/>
        <end position="502"/>
    </location>
</feature>
<dbReference type="InterPro" id="IPR001873">
    <property type="entry name" value="ENaC"/>
</dbReference>
<dbReference type="RefSeq" id="XP_016927393.4">
    <property type="nucleotide sequence ID" value="XM_017071904.4"/>
</dbReference>
<dbReference type="GO" id="GO:0005886">
    <property type="term" value="C:plasma membrane"/>
    <property type="evidence" value="ECO:0007669"/>
    <property type="project" value="TreeGrafter"/>
</dbReference>
<dbReference type="PRINTS" id="PR01078">
    <property type="entry name" value="AMINACHANNEL"/>
</dbReference>
<keyword evidence="5 12" id="KW-0812">Transmembrane</keyword>
<gene>
    <name evidence="15" type="primary">ppk12</name>
</gene>
<protein>
    <submittedName>
        <fullName evidence="15">Pickpocket protein 28 isoform X2</fullName>
    </submittedName>
</protein>
<feature type="transmembrane region" description="Helical" evidence="13">
    <location>
        <begin position="53"/>
        <end position="74"/>
    </location>
</feature>
<keyword evidence="10 12" id="KW-0739">Sodium transport</keyword>
<name>A0AB39Z2E1_DROSZ</name>
<comment type="similarity">
    <text evidence="2 12">Belongs to the amiloride-sensitive sodium channel (TC 1.A.6) family.</text>
</comment>
<keyword evidence="11 12" id="KW-0407">Ion channel</keyword>
<keyword evidence="7" id="KW-0915">Sodium</keyword>
<proteinExistence type="inferred from homology"/>
<dbReference type="GO" id="GO:0015280">
    <property type="term" value="F:ligand-gated sodium channel activity"/>
    <property type="evidence" value="ECO:0007669"/>
    <property type="project" value="TreeGrafter"/>
</dbReference>
<dbReference type="PANTHER" id="PTHR11690">
    <property type="entry name" value="AMILORIDE-SENSITIVE SODIUM CHANNEL-RELATED"/>
    <property type="match status" value="1"/>
</dbReference>
<evidence type="ECO:0000256" key="5">
    <source>
        <dbReference type="ARBA" id="ARBA00022692"/>
    </source>
</evidence>
<evidence type="ECO:0000256" key="4">
    <source>
        <dbReference type="ARBA" id="ARBA00022461"/>
    </source>
</evidence>
<keyword evidence="8 12" id="KW-0406">Ion transport</keyword>
<evidence type="ECO:0000256" key="6">
    <source>
        <dbReference type="ARBA" id="ARBA00022989"/>
    </source>
</evidence>